<comment type="caution">
    <text evidence="3">The sequence shown here is derived from an EMBL/GenBank/DDBJ whole genome shotgun (WGS) entry which is preliminary data.</text>
</comment>
<proteinExistence type="inferred from homology"/>
<organism evidence="3 4">
    <name type="scientific">Peptoniphilus stercorisuis</name>
    <dbReference type="NCBI Taxonomy" id="1436965"/>
    <lineage>
        <taxon>Bacteria</taxon>
        <taxon>Bacillati</taxon>
        <taxon>Bacillota</taxon>
        <taxon>Tissierellia</taxon>
        <taxon>Tissierellales</taxon>
        <taxon>Peptoniphilaceae</taxon>
        <taxon>Peptoniphilus</taxon>
    </lineage>
</organism>
<keyword evidence="1" id="KW-0592">Phosphate transport</keyword>
<dbReference type="InterPro" id="IPR038078">
    <property type="entry name" value="PhoU-like_sf"/>
</dbReference>
<dbReference type="RefSeq" id="WP_210062277.1">
    <property type="nucleotide sequence ID" value="NZ_JAGGLJ010000028.1"/>
</dbReference>
<keyword evidence="1" id="KW-0813">Transport</keyword>
<name>A0ABS4KEJ6_9FIRM</name>
<sequence>MRTRFDEELNLLNSEMLEMGVLIESAIKGAVDLLNNRDRQKAEKIFEYEEEIDKMELLIQNHCLRLLLEQQPVARDLRTISSTLKMITDMERIGDQCRDIAEITVNLPEGFKVKSMDHIIEMADATIKMVNDTLQSYVDRDIEKAEKIVRDDDIVDDYFIKVRDDLIEMIKNDTIDAAAIVDLMMIAKYLERIADHAVNISKWVIFSIRG</sequence>
<keyword evidence="1" id="KW-0963">Cytoplasm</keyword>
<keyword evidence="4" id="KW-1185">Reference proteome</keyword>
<dbReference type="Gene3D" id="1.20.58.220">
    <property type="entry name" value="Phosphate transport system protein phou homolog 2, domain 2"/>
    <property type="match status" value="1"/>
</dbReference>
<feature type="domain" description="PhoU" evidence="2">
    <location>
        <begin position="17"/>
        <end position="104"/>
    </location>
</feature>
<feature type="domain" description="PhoU" evidence="2">
    <location>
        <begin position="119"/>
        <end position="204"/>
    </location>
</feature>
<evidence type="ECO:0000259" key="2">
    <source>
        <dbReference type="Pfam" id="PF01895"/>
    </source>
</evidence>
<dbReference type="EMBL" id="JAGGLJ010000028">
    <property type="protein sequence ID" value="MBP2026200.1"/>
    <property type="molecule type" value="Genomic_DNA"/>
</dbReference>
<dbReference type="InterPro" id="IPR026022">
    <property type="entry name" value="PhoU_dom"/>
</dbReference>
<evidence type="ECO:0000256" key="1">
    <source>
        <dbReference type="PIRNR" id="PIRNR003107"/>
    </source>
</evidence>
<evidence type="ECO:0000313" key="4">
    <source>
        <dbReference type="Proteomes" id="UP001519306"/>
    </source>
</evidence>
<dbReference type="PANTHER" id="PTHR42930">
    <property type="entry name" value="PHOSPHATE-SPECIFIC TRANSPORT SYSTEM ACCESSORY PROTEIN PHOU"/>
    <property type="match status" value="1"/>
</dbReference>
<dbReference type="Pfam" id="PF01895">
    <property type="entry name" value="PhoU"/>
    <property type="match status" value="2"/>
</dbReference>
<dbReference type="PANTHER" id="PTHR42930:SF3">
    <property type="entry name" value="PHOSPHATE-SPECIFIC TRANSPORT SYSTEM ACCESSORY PROTEIN PHOU"/>
    <property type="match status" value="1"/>
</dbReference>
<dbReference type="PIRSF" id="PIRSF003107">
    <property type="entry name" value="PhoU"/>
    <property type="match status" value="1"/>
</dbReference>
<dbReference type="Proteomes" id="UP001519306">
    <property type="component" value="Unassembled WGS sequence"/>
</dbReference>
<comment type="similarity">
    <text evidence="1">Belongs to the PhoU family.</text>
</comment>
<protein>
    <recommendedName>
        <fullName evidence="1">Phosphate-specific transport system accessory protein PhoU</fullName>
    </recommendedName>
</protein>
<gene>
    <name evidence="3" type="ORF">J2Z71_001760</name>
</gene>
<dbReference type="SUPFAM" id="SSF109755">
    <property type="entry name" value="PhoU-like"/>
    <property type="match status" value="1"/>
</dbReference>
<dbReference type="NCBIfam" id="TIGR02135">
    <property type="entry name" value="phoU_full"/>
    <property type="match status" value="1"/>
</dbReference>
<comment type="subunit">
    <text evidence="1">Homodimer.</text>
</comment>
<accession>A0ABS4KEJ6</accession>
<comment type="function">
    <text evidence="1">Plays a role in the regulation of phosphate uptake.</text>
</comment>
<dbReference type="InterPro" id="IPR028366">
    <property type="entry name" value="PhoU"/>
</dbReference>
<evidence type="ECO:0000313" key="3">
    <source>
        <dbReference type="EMBL" id="MBP2026200.1"/>
    </source>
</evidence>
<reference evidence="3 4" key="1">
    <citation type="submission" date="2021-03" db="EMBL/GenBank/DDBJ databases">
        <title>Genomic Encyclopedia of Type Strains, Phase IV (KMG-IV): sequencing the most valuable type-strain genomes for metagenomic binning, comparative biology and taxonomic classification.</title>
        <authorList>
            <person name="Goeker M."/>
        </authorList>
    </citation>
    <scope>NUCLEOTIDE SEQUENCE [LARGE SCALE GENOMIC DNA]</scope>
    <source>
        <strain evidence="3 4">DSM 27563</strain>
    </source>
</reference>
<comment type="subcellular location">
    <subcellularLocation>
        <location evidence="1">Cytoplasm</location>
    </subcellularLocation>
</comment>